<dbReference type="EMBL" id="JALHBS010000104">
    <property type="protein sequence ID" value="MCP3056715.1"/>
    <property type="molecule type" value="Genomic_DNA"/>
</dbReference>
<protein>
    <submittedName>
        <fullName evidence="3">DUF2293 domain-containing protein</fullName>
    </submittedName>
</protein>
<reference evidence="3" key="1">
    <citation type="submission" date="2022-03" db="EMBL/GenBank/DDBJ databases">
        <title>Aurantimonas Liuensis sp. Nov., isolated from the hadal seawater of the Mariana Trench.</title>
        <authorList>
            <person name="Liu R."/>
        </authorList>
    </citation>
    <scope>NUCLEOTIDE SEQUENCE</scope>
    <source>
        <strain evidence="3">LRZ36</strain>
    </source>
</reference>
<feature type="region of interest" description="Disordered" evidence="1">
    <location>
        <begin position="96"/>
        <end position="122"/>
    </location>
</feature>
<comment type="caution">
    <text evidence="3">The sequence shown here is derived from an EMBL/GenBank/DDBJ whole genome shotgun (WGS) entry which is preliminary data.</text>
</comment>
<proteinExistence type="predicted"/>
<evidence type="ECO:0000256" key="1">
    <source>
        <dbReference type="SAM" id="MobiDB-lite"/>
    </source>
</evidence>
<evidence type="ECO:0000259" key="2">
    <source>
        <dbReference type="Pfam" id="PF10056"/>
    </source>
</evidence>
<sequence>MPIDRQRRIARALTATIPRAPFLDAEAIRAAARARHMRALSPQSAVWLATVAHIRHAHTEYDALMDEGYDRDAARFFVLDAINAVLDRWGATRQLNAEAEDGPPLADDAEIDAAGGKDFSRA</sequence>
<evidence type="ECO:0000313" key="3">
    <source>
        <dbReference type="EMBL" id="MCP3056715.1"/>
    </source>
</evidence>
<dbReference type="InterPro" id="IPR018744">
    <property type="entry name" value="DUF2293"/>
</dbReference>
<feature type="domain" description="DUF2293" evidence="2">
    <location>
        <begin position="13"/>
        <end position="90"/>
    </location>
</feature>
<organism evidence="3 4">
    <name type="scientific">Aurantimonas marianensis</name>
    <dbReference type="NCBI Taxonomy" id="2920428"/>
    <lineage>
        <taxon>Bacteria</taxon>
        <taxon>Pseudomonadati</taxon>
        <taxon>Pseudomonadota</taxon>
        <taxon>Alphaproteobacteria</taxon>
        <taxon>Hyphomicrobiales</taxon>
        <taxon>Aurantimonadaceae</taxon>
        <taxon>Aurantimonas</taxon>
    </lineage>
</organism>
<dbReference type="PIRSF" id="PIRSF036238">
    <property type="entry name" value="UCP036238"/>
    <property type="match status" value="1"/>
</dbReference>
<accession>A0A9X2H6T0</accession>
<dbReference type="InterPro" id="IPR017044">
    <property type="entry name" value="UCP036238"/>
</dbReference>
<evidence type="ECO:0000313" key="4">
    <source>
        <dbReference type="Proteomes" id="UP001155220"/>
    </source>
</evidence>
<dbReference type="RefSeq" id="WP_253965513.1">
    <property type="nucleotide sequence ID" value="NZ_JALHBS010000104.1"/>
</dbReference>
<dbReference type="Proteomes" id="UP001155220">
    <property type="component" value="Unassembled WGS sequence"/>
</dbReference>
<keyword evidence="4" id="KW-1185">Reference proteome</keyword>
<name>A0A9X2H6T0_9HYPH</name>
<dbReference type="AlphaFoldDB" id="A0A9X2H6T0"/>
<dbReference type="Pfam" id="PF10056">
    <property type="entry name" value="DUF2293"/>
    <property type="match status" value="1"/>
</dbReference>
<gene>
    <name evidence="3" type="ORF">MJ956_16405</name>
</gene>